<organism evidence="2 3">
    <name type="scientific">Oliverpabstia intestinalis</name>
    <dbReference type="NCBI Taxonomy" id="2606633"/>
    <lineage>
        <taxon>Bacteria</taxon>
        <taxon>Bacillati</taxon>
        <taxon>Bacillota</taxon>
        <taxon>Clostridia</taxon>
        <taxon>Lachnospirales</taxon>
        <taxon>Lachnospiraceae</taxon>
        <taxon>Oliverpabstia</taxon>
    </lineage>
</organism>
<feature type="transmembrane region" description="Helical" evidence="1">
    <location>
        <begin position="12"/>
        <end position="30"/>
    </location>
</feature>
<accession>A0A7X2P5I1</accession>
<dbReference type="AlphaFoldDB" id="A0A7X2P5I1"/>
<keyword evidence="1" id="KW-0812">Transmembrane</keyword>
<proteinExistence type="predicted"/>
<dbReference type="Proteomes" id="UP000440513">
    <property type="component" value="Unassembled WGS sequence"/>
</dbReference>
<name>A0A7X2P5I1_9FIRM</name>
<reference evidence="2 3" key="1">
    <citation type="submission" date="2019-08" db="EMBL/GenBank/DDBJ databases">
        <title>In-depth cultivation of the pig gut microbiome towards novel bacterial diversity and tailored functional studies.</title>
        <authorList>
            <person name="Wylensek D."/>
            <person name="Hitch T.C.A."/>
            <person name="Clavel T."/>
        </authorList>
    </citation>
    <scope>NUCLEOTIDE SEQUENCE [LARGE SCALE GENOMIC DNA]</scope>
    <source>
        <strain evidence="2 3">BSM-380-WT-5A</strain>
    </source>
</reference>
<dbReference type="RefSeq" id="WP_154433186.1">
    <property type="nucleotide sequence ID" value="NZ_VUMS01000051.1"/>
</dbReference>
<protein>
    <submittedName>
        <fullName evidence="2">Uncharacterized protein</fullName>
    </submittedName>
</protein>
<keyword evidence="3" id="KW-1185">Reference proteome</keyword>
<evidence type="ECO:0000256" key="1">
    <source>
        <dbReference type="SAM" id="Phobius"/>
    </source>
</evidence>
<evidence type="ECO:0000313" key="2">
    <source>
        <dbReference type="EMBL" id="MST67876.1"/>
    </source>
</evidence>
<gene>
    <name evidence="2" type="ORF">FYJ57_14480</name>
</gene>
<comment type="caution">
    <text evidence="2">The sequence shown here is derived from an EMBL/GenBank/DDBJ whole genome shotgun (WGS) entry which is preliminary data.</text>
</comment>
<keyword evidence="1" id="KW-1133">Transmembrane helix</keyword>
<dbReference type="EMBL" id="VUMS01000051">
    <property type="protein sequence ID" value="MST67876.1"/>
    <property type="molecule type" value="Genomic_DNA"/>
</dbReference>
<evidence type="ECO:0000313" key="3">
    <source>
        <dbReference type="Proteomes" id="UP000440513"/>
    </source>
</evidence>
<keyword evidence="1" id="KW-0472">Membrane</keyword>
<sequence length="95" mass="11639">MAYVEKEGSREVFLVGYYNVLFYLMFRVGLDEYKKNILIDRINSGEKMLMKDIYGWCQKQQVPMKCRFIYRKDFSIAANIWNLYSYFRFKLEIKE</sequence>